<dbReference type="PANTHER" id="PTHR11257:SF13">
    <property type="entry name" value="GEO07322P1"/>
    <property type="match status" value="1"/>
</dbReference>
<dbReference type="Gene3D" id="1.10.2080.10">
    <property type="entry name" value="Insect odorant-binding protein A10/Ejaculatory bulb-specific protein 3"/>
    <property type="match status" value="1"/>
</dbReference>
<feature type="signal peptide" evidence="1">
    <location>
        <begin position="1"/>
        <end position="16"/>
    </location>
</feature>
<dbReference type="EMBL" id="MK887156">
    <property type="protein sequence ID" value="QKK82660.1"/>
    <property type="molecule type" value="mRNA"/>
</dbReference>
<organism evidence="2">
    <name type="scientific">Histia rhodope</name>
    <dbReference type="NCBI Taxonomy" id="1453155"/>
    <lineage>
        <taxon>Eukaryota</taxon>
        <taxon>Metazoa</taxon>
        <taxon>Ecdysozoa</taxon>
        <taxon>Arthropoda</taxon>
        <taxon>Hexapoda</taxon>
        <taxon>Insecta</taxon>
        <taxon>Pterygota</taxon>
        <taxon>Neoptera</taxon>
        <taxon>Endopterygota</taxon>
        <taxon>Lepidoptera</taxon>
        <taxon>Glossata</taxon>
        <taxon>Ditrysia</taxon>
        <taxon>Zygaenoidea</taxon>
        <taxon>Zygaenidae</taxon>
        <taxon>Chalcosiinae</taxon>
        <taxon>Histia</taxon>
    </lineage>
</organism>
<name>A0A6M9BJU6_9NEOP</name>
<dbReference type="SUPFAM" id="SSF100910">
    <property type="entry name" value="Chemosensory protein Csp2"/>
    <property type="match status" value="1"/>
</dbReference>
<dbReference type="Pfam" id="PF03392">
    <property type="entry name" value="OS-D"/>
    <property type="match status" value="1"/>
</dbReference>
<dbReference type="InterPro" id="IPR036682">
    <property type="entry name" value="OS_D_A10/PebIII_sf"/>
</dbReference>
<dbReference type="PANTHER" id="PTHR11257">
    <property type="entry name" value="CHEMOSENSORY PROTEIN-RELATED"/>
    <property type="match status" value="1"/>
</dbReference>
<evidence type="ECO:0000313" key="2">
    <source>
        <dbReference type="EMBL" id="QKK82660.1"/>
    </source>
</evidence>
<reference evidence="2" key="1">
    <citation type="submission" date="2019-05" db="EMBL/GenBank/DDBJ databases">
        <authorList>
            <person name="Yang H."/>
        </authorList>
    </citation>
    <scope>NUCLEOTIDE SEQUENCE</scope>
</reference>
<keyword evidence="1" id="KW-0732">Signal</keyword>
<protein>
    <submittedName>
        <fullName evidence="2">Chemosensory protein</fullName>
    </submittedName>
</protein>
<dbReference type="InterPro" id="IPR005055">
    <property type="entry name" value="A10/PebIII"/>
</dbReference>
<gene>
    <name evidence="2" type="primary">CSP16</name>
</gene>
<feature type="chain" id="PRO_5026975315" evidence="1">
    <location>
        <begin position="17"/>
        <end position="120"/>
    </location>
</feature>
<sequence length="120" mass="13852">MRFILVAFCVLVAVLADEKYKTQENFNVSELLDNDRLLVSYIKCLLDQGPCTASVKDVKDKIPEVLSTTCAKCTDQQIQIGKTLIQEVKKRHPDLWNELTQKYDRNGEHRRAFHDVLQTN</sequence>
<dbReference type="AlphaFoldDB" id="A0A6M9BJU6"/>
<evidence type="ECO:0000256" key="1">
    <source>
        <dbReference type="SAM" id="SignalP"/>
    </source>
</evidence>
<accession>A0A6M9BJU6</accession>
<proteinExistence type="evidence at transcript level"/>